<organism evidence="2 3">
    <name type="scientific">Candidatus Enterovibrio escicola</name>
    <dbReference type="NCBI Taxonomy" id="1927127"/>
    <lineage>
        <taxon>Bacteria</taxon>
        <taxon>Pseudomonadati</taxon>
        <taxon>Pseudomonadota</taxon>
        <taxon>Gammaproteobacteria</taxon>
        <taxon>Vibrionales</taxon>
        <taxon>Vibrionaceae</taxon>
        <taxon>Enterovibrio</taxon>
    </lineage>
</organism>
<keyword evidence="3" id="KW-1185">Reference proteome</keyword>
<keyword evidence="1" id="KW-1133">Transmembrane helix</keyword>
<keyword evidence="1" id="KW-0472">Membrane</keyword>
<evidence type="ECO:0000313" key="3">
    <source>
        <dbReference type="Proteomes" id="UP000219020"/>
    </source>
</evidence>
<name>A0A2A5T4J6_9GAMM</name>
<dbReference type="EMBL" id="NBYY01000011">
    <property type="protein sequence ID" value="PCS23089.1"/>
    <property type="molecule type" value="Genomic_DNA"/>
</dbReference>
<evidence type="ECO:0000313" key="2">
    <source>
        <dbReference type="EMBL" id="PCS23089.1"/>
    </source>
</evidence>
<dbReference type="AlphaFoldDB" id="A0A2A5T4J6"/>
<accession>A0A2A5T4J6</accession>
<proteinExistence type="predicted"/>
<keyword evidence="1" id="KW-0812">Transmembrane</keyword>
<sequence>MLGTSFIPPIPIHDKMVGLSDDPQEIFFSFHSMIADILFIYLLAVL</sequence>
<evidence type="ECO:0000256" key="1">
    <source>
        <dbReference type="SAM" id="Phobius"/>
    </source>
</evidence>
<gene>
    <name evidence="2" type="ORF">BTN49_1083</name>
</gene>
<protein>
    <submittedName>
        <fullName evidence="2">Uncharacterized protein</fullName>
    </submittedName>
</protein>
<feature type="transmembrane region" description="Helical" evidence="1">
    <location>
        <begin position="26"/>
        <end position="45"/>
    </location>
</feature>
<dbReference type="Proteomes" id="UP000219020">
    <property type="component" value="Unassembled WGS sequence"/>
</dbReference>
<reference evidence="3" key="1">
    <citation type="submission" date="2017-04" db="EMBL/GenBank/DDBJ databases">
        <title>Genome evolution of the luminous symbionts of deep sea anglerfish.</title>
        <authorList>
            <person name="Hendry T.A."/>
        </authorList>
    </citation>
    <scope>NUCLEOTIDE SEQUENCE [LARGE SCALE GENOMIC DNA]</scope>
</reference>
<comment type="caution">
    <text evidence="2">The sequence shown here is derived from an EMBL/GenBank/DDBJ whole genome shotgun (WGS) entry which is preliminary data.</text>
</comment>